<dbReference type="Pfam" id="PF04397">
    <property type="entry name" value="LytTR"/>
    <property type="match status" value="1"/>
</dbReference>
<dbReference type="PROSITE" id="PS50110">
    <property type="entry name" value="RESPONSE_REGULATORY"/>
    <property type="match status" value="1"/>
</dbReference>
<dbReference type="CDD" id="cd17533">
    <property type="entry name" value="REC_LytTR_AgrA-like"/>
    <property type="match status" value="1"/>
</dbReference>
<protein>
    <submittedName>
        <fullName evidence="8">Response regulator transcription factor</fullName>
    </submittedName>
</protein>
<keyword evidence="5" id="KW-0597">Phosphoprotein</keyword>
<comment type="caution">
    <text evidence="8">The sequence shown here is derived from an EMBL/GenBank/DDBJ whole genome shotgun (WGS) entry which is preliminary data.</text>
</comment>
<accession>A0A940P8Z7</accession>
<evidence type="ECO:0000256" key="5">
    <source>
        <dbReference type="PROSITE-ProRule" id="PRU00169"/>
    </source>
</evidence>
<proteinExistence type="predicted"/>
<dbReference type="InterPro" id="IPR011006">
    <property type="entry name" value="CheY-like_superfamily"/>
</dbReference>
<feature type="domain" description="Response regulatory" evidence="6">
    <location>
        <begin position="3"/>
        <end position="127"/>
    </location>
</feature>
<organism evidence="8 9">
    <name type="scientific">Vagococcus allomyrinae</name>
    <dbReference type="NCBI Taxonomy" id="2794353"/>
    <lineage>
        <taxon>Bacteria</taxon>
        <taxon>Bacillati</taxon>
        <taxon>Bacillota</taxon>
        <taxon>Bacilli</taxon>
        <taxon>Lactobacillales</taxon>
        <taxon>Enterococcaceae</taxon>
        <taxon>Vagococcus</taxon>
    </lineage>
</organism>
<feature type="modified residue" description="4-aspartylphosphate" evidence="5">
    <location>
        <position position="60"/>
    </location>
</feature>
<dbReference type="InterPro" id="IPR001789">
    <property type="entry name" value="Sig_transdc_resp-reg_receiver"/>
</dbReference>
<dbReference type="SMART" id="SM00850">
    <property type="entry name" value="LytTR"/>
    <property type="match status" value="1"/>
</dbReference>
<evidence type="ECO:0000313" key="8">
    <source>
        <dbReference type="EMBL" id="MBP1039723.1"/>
    </source>
</evidence>
<keyword evidence="3" id="KW-0010">Activator</keyword>
<keyword evidence="1" id="KW-0963">Cytoplasm</keyword>
<dbReference type="PANTHER" id="PTHR37299">
    <property type="entry name" value="TRANSCRIPTIONAL REGULATOR-RELATED"/>
    <property type="match status" value="1"/>
</dbReference>
<evidence type="ECO:0000256" key="4">
    <source>
        <dbReference type="ARBA" id="ARBA00037164"/>
    </source>
</evidence>
<keyword evidence="9" id="KW-1185">Reference proteome</keyword>
<dbReference type="PROSITE" id="PS50930">
    <property type="entry name" value="HTH_LYTTR"/>
    <property type="match status" value="1"/>
</dbReference>
<dbReference type="Gene3D" id="3.40.50.2300">
    <property type="match status" value="1"/>
</dbReference>
<evidence type="ECO:0000256" key="3">
    <source>
        <dbReference type="ARBA" id="ARBA00023159"/>
    </source>
</evidence>
<evidence type="ECO:0000313" key="9">
    <source>
        <dbReference type="Proteomes" id="UP000674938"/>
    </source>
</evidence>
<dbReference type="SMART" id="SM00448">
    <property type="entry name" value="REC"/>
    <property type="match status" value="1"/>
</dbReference>
<dbReference type="EMBL" id="JAEEGA010000001">
    <property type="protein sequence ID" value="MBP1039723.1"/>
    <property type="molecule type" value="Genomic_DNA"/>
</dbReference>
<sequence length="256" mass="30460">MVPIKICEDNQFYQRLLQKEIERYIMINQYDFRVSLVTENPVTLLAELSENSQQGIYFLDVDLQHEQYDGFQLGKKIRERDPRGFIIYVTTHEELAFETFRYRVEAMDYVIKDDQQQFISRLHACLDSIVERIAANQQDDRRYYTVKVFDEVHHIAVEEIVMIETSLQKHRVILHTADQSLEYFASLTAVEKELKEPFLRVHRSFLVNRQHIQAFNIKENRLALKAGLSCEVSRMKKKELQQQLKSQDRQKGEVGW</sequence>
<dbReference type="AlphaFoldDB" id="A0A940P8Z7"/>
<dbReference type="SUPFAM" id="SSF52172">
    <property type="entry name" value="CheY-like"/>
    <property type="match status" value="1"/>
</dbReference>
<evidence type="ECO:0000259" key="6">
    <source>
        <dbReference type="PROSITE" id="PS50110"/>
    </source>
</evidence>
<evidence type="ECO:0000256" key="1">
    <source>
        <dbReference type="ARBA" id="ARBA00022490"/>
    </source>
</evidence>
<dbReference type="InterPro" id="IPR007492">
    <property type="entry name" value="LytTR_DNA-bd_dom"/>
</dbReference>
<evidence type="ECO:0000259" key="7">
    <source>
        <dbReference type="PROSITE" id="PS50930"/>
    </source>
</evidence>
<reference evidence="8" key="1">
    <citation type="submission" date="2020-12" db="EMBL/GenBank/DDBJ databases">
        <title>Vagococcus allomyrinae sp. nov. and Enterococcus lavae sp. nov., isolated from the larvae of Allomyrina dichotoma.</title>
        <authorList>
            <person name="Lee S.D."/>
        </authorList>
    </citation>
    <scope>NUCLEOTIDE SEQUENCE</scope>
    <source>
        <strain evidence="8">BWB3-3</strain>
    </source>
</reference>
<gene>
    <name evidence="8" type="ORF">I6N95_01750</name>
</gene>
<name>A0A940P8Z7_9ENTE</name>
<evidence type="ECO:0000256" key="2">
    <source>
        <dbReference type="ARBA" id="ARBA00023012"/>
    </source>
</evidence>
<dbReference type="GO" id="GO:0003677">
    <property type="term" value="F:DNA binding"/>
    <property type="evidence" value="ECO:0007669"/>
    <property type="project" value="InterPro"/>
</dbReference>
<comment type="function">
    <text evidence="4">Required for high-level post-exponential phase expression of a series of secreted proteins.</text>
</comment>
<feature type="domain" description="HTH LytTR-type" evidence="7">
    <location>
        <begin position="144"/>
        <end position="246"/>
    </location>
</feature>
<dbReference type="PANTHER" id="PTHR37299:SF3">
    <property type="entry name" value="STAGE 0 SPORULATION PROTEIN A HOMOLOG"/>
    <property type="match status" value="1"/>
</dbReference>
<dbReference type="Proteomes" id="UP000674938">
    <property type="component" value="Unassembled WGS sequence"/>
</dbReference>
<dbReference type="RefSeq" id="WP_209524614.1">
    <property type="nucleotide sequence ID" value="NZ_JAEEGA010000001.1"/>
</dbReference>
<dbReference type="Gene3D" id="2.40.50.1020">
    <property type="entry name" value="LytTr DNA-binding domain"/>
    <property type="match status" value="1"/>
</dbReference>
<dbReference type="Pfam" id="PF00072">
    <property type="entry name" value="Response_reg"/>
    <property type="match status" value="1"/>
</dbReference>
<keyword evidence="2" id="KW-0902">Two-component regulatory system</keyword>
<dbReference type="InterPro" id="IPR046947">
    <property type="entry name" value="LytR-like"/>
</dbReference>
<dbReference type="GO" id="GO:0000156">
    <property type="term" value="F:phosphorelay response regulator activity"/>
    <property type="evidence" value="ECO:0007669"/>
    <property type="project" value="InterPro"/>
</dbReference>